<name>A0A382F333_9ZZZZ</name>
<gene>
    <name evidence="1" type="ORF">METZ01_LOCUS209959</name>
</gene>
<proteinExistence type="predicted"/>
<protein>
    <submittedName>
        <fullName evidence="1">Uncharacterized protein</fullName>
    </submittedName>
</protein>
<reference evidence="1" key="1">
    <citation type="submission" date="2018-05" db="EMBL/GenBank/DDBJ databases">
        <authorList>
            <person name="Lanie J.A."/>
            <person name="Ng W.-L."/>
            <person name="Kazmierczak K.M."/>
            <person name="Andrzejewski T.M."/>
            <person name="Davidsen T.M."/>
            <person name="Wayne K.J."/>
            <person name="Tettelin H."/>
            <person name="Glass J.I."/>
            <person name="Rusch D."/>
            <person name="Podicherti R."/>
            <person name="Tsui H.-C.T."/>
            <person name="Winkler M.E."/>
        </authorList>
    </citation>
    <scope>NUCLEOTIDE SEQUENCE</scope>
</reference>
<organism evidence="1">
    <name type="scientific">marine metagenome</name>
    <dbReference type="NCBI Taxonomy" id="408172"/>
    <lineage>
        <taxon>unclassified sequences</taxon>
        <taxon>metagenomes</taxon>
        <taxon>ecological metagenomes</taxon>
    </lineage>
</organism>
<dbReference type="EMBL" id="UINC01047617">
    <property type="protein sequence ID" value="SVB57105.1"/>
    <property type="molecule type" value="Genomic_DNA"/>
</dbReference>
<dbReference type="AlphaFoldDB" id="A0A382F333"/>
<sequence>MRIFYILLVFIILLSPSRIAFSATCSAGSGSDFNCCQADASTSGTKLTLTNVSETTRKCSWPADTKFEFTIKKFGLLPLGGTEADIVYRGTSTLFNAGAFNAGATMGNFIAGANFPDGSYSALVPILGLSETVQSTTAPTITYDDGGGADDYTCTTNSVTHLQQPASGGQDFMCTGESATAIDQDGDGGTDFTLAVGTFGTDYGIGVGPEVCFLDEDGNGVVDAQRIFDSQLGTFTISKDSTYTISLSFNTSDGILYSVFDDAGWGAESNPVACTAVDVGDLDVTITKE</sequence>
<evidence type="ECO:0000313" key="1">
    <source>
        <dbReference type="EMBL" id="SVB57105.1"/>
    </source>
</evidence>
<accession>A0A382F333</accession>